<dbReference type="Proteomes" id="UP000277580">
    <property type="component" value="Unassembled WGS sequence"/>
</dbReference>
<name>A0A3N4KBF0_9PEZI</name>
<feature type="compositionally biased region" description="Acidic residues" evidence="1">
    <location>
        <begin position="73"/>
        <end position="83"/>
    </location>
</feature>
<feature type="region of interest" description="Disordered" evidence="1">
    <location>
        <begin position="358"/>
        <end position="381"/>
    </location>
</feature>
<protein>
    <submittedName>
        <fullName evidence="2">Uncharacterized protein</fullName>
    </submittedName>
</protein>
<evidence type="ECO:0000313" key="2">
    <source>
        <dbReference type="EMBL" id="RPB07826.1"/>
    </source>
</evidence>
<keyword evidence="3" id="KW-1185">Reference proteome</keyword>
<reference evidence="2 3" key="1">
    <citation type="journal article" date="2018" name="Nat. Ecol. Evol.">
        <title>Pezizomycetes genomes reveal the molecular basis of ectomycorrhizal truffle lifestyle.</title>
        <authorList>
            <person name="Murat C."/>
            <person name="Payen T."/>
            <person name="Noel B."/>
            <person name="Kuo A."/>
            <person name="Morin E."/>
            <person name="Chen J."/>
            <person name="Kohler A."/>
            <person name="Krizsan K."/>
            <person name="Balestrini R."/>
            <person name="Da Silva C."/>
            <person name="Montanini B."/>
            <person name="Hainaut M."/>
            <person name="Levati E."/>
            <person name="Barry K.W."/>
            <person name="Belfiori B."/>
            <person name="Cichocki N."/>
            <person name="Clum A."/>
            <person name="Dockter R.B."/>
            <person name="Fauchery L."/>
            <person name="Guy J."/>
            <person name="Iotti M."/>
            <person name="Le Tacon F."/>
            <person name="Lindquist E.A."/>
            <person name="Lipzen A."/>
            <person name="Malagnac F."/>
            <person name="Mello A."/>
            <person name="Molinier V."/>
            <person name="Miyauchi S."/>
            <person name="Poulain J."/>
            <person name="Riccioni C."/>
            <person name="Rubini A."/>
            <person name="Sitrit Y."/>
            <person name="Splivallo R."/>
            <person name="Traeger S."/>
            <person name="Wang M."/>
            <person name="Zifcakova L."/>
            <person name="Wipf D."/>
            <person name="Zambonelli A."/>
            <person name="Paolocci F."/>
            <person name="Nowrousian M."/>
            <person name="Ottonello S."/>
            <person name="Baldrian P."/>
            <person name="Spatafora J.W."/>
            <person name="Henrissat B."/>
            <person name="Nagy L.G."/>
            <person name="Aury J.M."/>
            <person name="Wincker P."/>
            <person name="Grigoriev I.V."/>
            <person name="Bonfante P."/>
            <person name="Martin F.M."/>
        </authorList>
    </citation>
    <scope>NUCLEOTIDE SEQUENCE [LARGE SCALE GENOMIC DNA]</scope>
    <source>
        <strain evidence="2 3">CCBAS932</strain>
    </source>
</reference>
<proteinExistence type="predicted"/>
<dbReference type="InParanoid" id="A0A3N4KBF0"/>
<organism evidence="2 3">
    <name type="scientific">Morchella conica CCBAS932</name>
    <dbReference type="NCBI Taxonomy" id="1392247"/>
    <lineage>
        <taxon>Eukaryota</taxon>
        <taxon>Fungi</taxon>
        <taxon>Dikarya</taxon>
        <taxon>Ascomycota</taxon>
        <taxon>Pezizomycotina</taxon>
        <taxon>Pezizomycetes</taxon>
        <taxon>Pezizales</taxon>
        <taxon>Morchellaceae</taxon>
        <taxon>Morchella</taxon>
    </lineage>
</organism>
<feature type="region of interest" description="Disordered" evidence="1">
    <location>
        <begin position="159"/>
        <end position="216"/>
    </location>
</feature>
<dbReference type="OrthoDB" id="5396892at2759"/>
<gene>
    <name evidence="2" type="ORF">P167DRAFT_578878</name>
</gene>
<sequence>MAYYNPIISPRRLADRRGIPQLQPLEPAYEAMLLHKQKSPPSTVMIAEIRQHYSPLDSTHTEVLPFRSVETLKEEDEEDEQDEVEQHKQHEDEGCDCDHDENDGLEVVFGLGVSVNGGDDAEVEGISRQTSAMRLTKKLHVATGGGGDSYNYEYHQSRYHSGSHHHNGQTPMPLTPPSNDDERPYPGSDDLIIDPDCFTSSPTSAPQSPASEASRSRAATILNKVVPYKLRASFKRRLSGPNTSAPPVPALSTLPNYYAGTPPPDEHDTFDDFFRPSANSPASQHPPVATSITSYPASPVYSPLTVATDVFPEMYDSHFPSSELVSSPLHPPTISPLMSPTAASASQTSLHLVTSHPTHTHKKVPSIDPATPLAPRRPSAPVTAVTADSLADMIEEMNADLAAYDTAYSCMIASGWSSPQELRNVELQRKDKEAEWRVRIAESKKVLEYARRVEVMGLTGLERLESNASGASGASAGSAGGESMGMQTLIPVTVLPVGASETGSLRSLRGSERTMSR</sequence>
<dbReference type="AlphaFoldDB" id="A0A3N4KBF0"/>
<feature type="compositionally biased region" description="Low complexity" evidence="1">
    <location>
        <begin position="199"/>
        <end position="216"/>
    </location>
</feature>
<evidence type="ECO:0000313" key="3">
    <source>
        <dbReference type="Proteomes" id="UP000277580"/>
    </source>
</evidence>
<feature type="region of interest" description="Disordered" evidence="1">
    <location>
        <begin position="71"/>
        <end position="101"/>
    </location>
</feature>
<accession>A0A3N4KBF0</accession>
<evidence type="ECO:0000256" key="1">
    <source>
        <dbReference type="SAM" id="MobiDB-lite"/>
    </source>
</evidence>
<dbReference type="EMBL" id="ML119174">
    <property type="protein sequence ID" value="RPB07826.1"/>
    <property type="molecule type" value="Genomic_DNA"/>
</dbReference>